<dbReference type="EMBL" id="CAADEX010000085">
    <property type="protein sequence ID" value="VFJ59665.1"/>
    <property type="molecule type" value="Genomic_DNA"/>
</dbReference>
<dbReference type="SUPFAM" id="SSF52540">
    <property type="entry name" value="P-loop containing nucleoside triphosphate hydrolases"/>
    <property type="match status" value="1"/>
</dbReference>
<dbReference type="GO" id="GO:0006355">
    <property type="term" value="P:regulation of DNA-templated transcription"/>
    <property type="evidence" value="ECO:0007669"/>
    <property type="project" value="InterPro"/>
</dbReference>
<dbReference type="Pfam" id="PF02954">
    <property type="entry name" value="HTH_8"/>
    <property type="match status" value="1"/>
</dbReference>
<dbReference type="PROSITE" id="PS50110">
    <property type="entry name" value="RESPONSE_REGULATORY"/>
    <property type="match status" value="1"/>
</dbReference>
<gene>
    <name evidence="10" type="ORF">BECKDK2373B_GA0170837_10853</name>
</gene>
<dbReference type="Pfam" id="PF00158">
    <property type="entry name" value="Sigma54_activat"/>
    <property type="match status" value="1"/>
</dbReference>
<keyword evidence="3" id="KW-0067">ATP-binding</keyword>
<feature type="domain" description="Sigma-54 factor interaction" evidence="8">
    <location>
        <begin position="142"/>
        <end position="366"/>
    </location>
</feature>
<evidence type="ECO:0000256" key="5">
    <source>
        <dbReference type="ARBA" id="ARBA00023015"/>
    </source>
</evidence>
<dbReference type="FunFam" id="3.40.50.2300:FF:000018">
    <property type="entry name" value="DNA-binding transcriptional regulator NtrC"/>
    <property type="match status" value="1"/>
</dbReference>
<evidence type="ECO:0000259" key="8">
    <source>
        <dbReference type="PROSITE" id="PS50045"/>
    </source>
</evidence>
<dbReference type="InterPro" id="IPR058031">
    <property type="entry name" value="AAA_lid_NorR"/>
</dbReference>
<dbReference type="InterPro" id="IPR003593">
    <property type="entry name" value="AAA+_ATPase"/>
</dbReference>
<dbReference type="CDD" id="cd00009">
    <property type="entry name" value="AAA"/>
    <property type="match status" value="1"/>
</dbReference>
<dbReference type="Gene3D" id="1.10.10.60">
    <property type="entry name" value="Homeodomain-like"/>
    <property type="match status" value="1"/>
</dbReference>
<reference evidence="10" key="1">
    <citation type="submission" date="2019-02" db="EMBL/GenBank/DDBJ databases">
        <authorList>
            <person name="Gruber-Vodicka R. H."/>
            <person name="Seah K. B. B."/>
        </authorList>
    </citation>
    <scope>NUCLEOTIDE SEQUENCE</scope>
    <source>
        <strain evidence="10">BECK_DK47</strain>
    </source>
</reference>
<evidence type="ECO:0000256" key="3">
    <source>
        <dbReference type="ARBA" id="ARBA00022840"/>
    </source>
</evidence>
<dbReference type="SUPFAM" id="SSF46689">
    <property type="entry name" value="Homeodomain-like"/>
    <property type="match status" value="1"/>
</dbReference>
<dbReference type="CDD" id="cd17550">
    <property type="entry name" value="REC_NtrX-like"/>
    <property type="match status" value="1"/>
</dbReference>
<sequence length="459" mass="51533">MTAAHILIVDDEPDIRNLLKEILEDEGYEVSVAENGEGARQARRARRPDLTLLDIWMPDTDGITLLKEWSEGNLLDTPVIMMSGHGTVETAVEATRLGAYDYIEKPLSMAKLFLAVRRALETAQLKQENVELRQEVVPITEPVGRSPSMQALRDRIKRVAQHDTPVLITGESGSGKEIVARYLHKLSNRASGPFVRATVAGMTGDTPPVEIFGSEDGDTVHFGSLELANSGTLFLEDVADMGRELQARLLGALLHQSFQRVDGLTPVCINVRIIAATSRDLAIEVQAGRFREDLYYHLNVVPVHVPPLREHCEDIQELFEFYMNFFVVRDNLPYRSLSFSAQNRLRNHDWPGNIRELKNVTQRLLIFGSGQEIDGDEVAATLGGSAPRLTFPLVAEPQGFDLPLKEAREKFERAYFEHHIRKASGSISKVANRAGIERTHLYRKLRALKLDAKQVMERR</sequence>
<dbReference type="PANTHER" id="PTHR32071">
    <property type="entry name" value="TRANSCRIPTIONAL REGULATORY PROTEIN"/>
    <property type="match status" value="1"/>
</dbReference>
<evidence type="ECO:0000256" key="6">
    <source>
        <dbReference type="ARBA" id="ARBA00023163"/>
    </source>
</evidence>
<dbReference type="InterPro" id="IPR025944">
    <property type="entry name" value="Sigma_54_int_dom_CS"/>
</dbReference>
<keyword evidence="5" id="KW-0805">Transcription regulation</keyword>
<dbReference type="SMART" id="SM00448">
    <property type="entry name" value="REC"/>
    <property type="match status" value="1"/>
</dbReference>
<dbReference type="AlphaFoldDB" id="A0A450T030"/>
<dbReference type="InterPro" id="IPR009057">
    <property type="entry name" value="Homeodomain-like_sf"/>
</dbReference>
<evidence type="ECO:0000256" key="1">
    <source>
        <dbReference type="ARBA" id="ARBA00022553"/>
    </source>
</evidence>
<evidence type="ECO:0000259" key="9">
    <source>
        <dbReference type="PROSITE" id="PS50110"/>
    </source>
</evidence>
<dbReference type="PROSITE" id="PS00675">
    <property type="entry name" value="SIGMA54_INTERACT_1"/>
    <property type="match status" value="1"/>
</dbReference>
<dbReference type="Gene3D" id="3.40.50.300">
    <property type="entry name" value="P-loop containing nucleotide triphosphate hydrolases"/>
    <property type="match status" value="1"/>
</dbReference>
<dbReference type="GO" id="GO:0005524">
    <property type="term" value="F:ATP binding"/>
    <property type="evidence" value="ECO:0007669"/>
    <property type="project" value="UniProtKB-KW"/>
</dbReference>
<dbReference type="Gene3D" id="1.10.8.60">
    <property type="match status" value="1"/>
</dbReference>
<dbReference type="InterPro" id="IPR002078">
    <property type="entry name" value="Sigma_54_int"/>
</dbReference>
<proteinExistence type="predicted"/>
<accession>A0A450T030</accession>
<dbReference type="InterPro" id="IPR011006">
    <property type="entry name" value="CheY-like_superfamily"/>
</dbReference>
<dbReference type="PROSITE" id="PS00688">
    <property type="entry name" value="SIGMA54_INTERACT_3"/>
    <property type="match status" value="1"/>
</dbReference>
<dbReference type="PANTHER" id="PTHR32071:SF17">
    <property type="entry name" value="TRANSCRIPTIONAL REGULATOR (NTRC FAMILY)"/>
    <property type="match status" value="1"/>
</dbReference>
<keyword evidence="4" id="KW-0902">Two-component regulatory system</keyword>
<dbReference type="GO" id="GO:0000160">
    <property type="term" value="P:phosphorelay signal transduction system"/>
    <property type="evidence" value="ECO:0007669"/>
    <property type="project" value="UniProtKB-KW"/>
</dbReference>
<dbReference type="InterPro" id="IPR027417">
    <property type="entry name" value="P-loop_NTPase"/>
</dbReference>
<dbReference type="Gene3D" id="3.40.50.2300">
    <property type="match status" value="1"/>
</dbReference>
<dbReference type="PROSITE" id="PS50045">
    <property type="entry name" value="SIGMA54_INTERACT_4"/>
    <property type="match status" value="1"/>
</dbReference>
<dbReference type="InterPro" id="IPR025662">
    <property type="entry name" value="Sigma_54_int_dom_ATP-bd_1"/>
</dbReference>
<dbReference type="InterPro" id="IPR001789">
    <property type="entry name" value="Sig_transdc_resp-reg_receiver"/>
</dbReference>
<feature type="domain" description="Response regulatory" evidence="9">
    <location>
        <begin position="5"/>
        <end position="120"/>
    </location>
</feature>
<keyword evidence="2" id="KW-0547">Nucleotide-binding</keyword>
<dbReference type="InterPro" id="IPR002197">
    <property type="entry name" value="HTH_Fis"/>
</dbReference>
<evidence type="ECO:0000256" key="2">
    <source>
        <dbReference type="ARBA" id="ARBA00022741"/>
    </source>
</evidence>
<name>A0A450T030_9GAMM</name>
<dbReference type="Pfam" id="PF25601">
    <property type="entry name" value="AAA_lid_14"/>
    <property type="match status" value="1"/>
</dbReference>
<protein>
    <submittedName>
        <fullName evidence="10">Two component, sigma54 specific, transcriptional regulator, Fis family</fullName>
    </submittedName>
</protein>
<keyword evidence="1 7" id="KW-0597">Phosphoprotein</keyword>
<organism evidence="10">
    <name type="scientific">Candidatus Kentrum sp. DK</name>
    <dbReference type="NCBI Taxonomy" id="2126562"/>
    <lineage>
        <taxon>Bacteria</taxon>
        <taxon>Pseudomonadati</taxon>
        <taxon>Pseudomonadota</taxon>
        <taxon>Gammaproteobacteria</taxon>
        <taxon>Candidatus Kentrum</taxon>
    </lineage>
</organism>
<dbReference type="SMART" id="SM00382">
    <property type="entry name" value="AAA"/>
    <property type="match status" value="1"/>
</dbReference>
<feature type="modified residue" description="4-aspartylphosphate" evidence="7">
    <location>
        <position position="54"/>
    </location>
</feature>
<keyword evidence="6" id="KW-0804">Transcription</keyword>
<dbReference type="GO" id="GO:0043565">
    <property type="term" value="F:sequence-specific DNA binding"/>
    <property type="evidence" value="ECO:0007669"/>
    <property type="project" value="InterPro"/>
</dbReference>
<dbReference type="Pfam" id="PF00072">
    <property type="entry name" value="Response_reg"/>
    <property type="match status" value="1"/>
</dbReference>
<evidence type="ECO:0000256" key="7">
    <source>
        <dbReference type="PROSITE-ProRule" id="PRU00169"/>
    </source>
</evidence>
<dbReference type="SUPFAM" id="SSF52172">
    <property type="entry name" value="CheY-like"/>
    <property type="match status" value="1"/>
</dbReference>
<evidence type="ECO:0000256" key="4">
    <source>
        <dbReference type="ARBA" id="ARBA00023012"/>
    </source>
</evidence>
<evidence type="ECO:0000313" key="10">
    <source>
        <dbReference type="EMBL" id="VFJ59665.1"/>
    </source>
</evidence>